<accession>A0A0F5ICX0</accession>
<comment type="caution">
    <text evidence="3">The sequence shown here is derived from an EMBL/GenBank/DDBJ whole genome shotgun (WGS) entry which is preliminary data.</text>
</comment>
<dbReference type="Pfam" id="PF13649">
    <property type="entry name" value="Methyltransf_25"/>
    <property type="match status" value="1"/>
</dbReference>
<feature type="domain" description="Methyltransferase" evidence="2">
    <location>
        <begin position="38"/>
        <end position="133"/>
    </location>
</feature>
<dbReference type="SUPFAM" id="SSF53335">
    <property type="entry name" value="S-adenosyl-L-methionine-dependent methyltransferases"/>
    <property type="match status" value="1"/>
</dbReference>
<dbReference type="EMBL" id="JWIR02000004">
    <property type="protein sequence ID" value="KKB43175.1"/>
    <property type="molecule type" value="Genomic_DNA"/>
</dbReference>
<dbReference type="GO" id="GO:0032259">
    <property type="term" value="P:methylation"/>
    <property type="evidence" value="ECO:0007669"/>
    <property type="project" value="UniProtKB-KW"/>
</dbReference>
<evidence type="ECO:0000259" key="2">
    <source>
        <dbReference type="Pfam" id="PF13649"/>
    </source>
</evidence>
<dbReference type="InterPro" id="IPR029063">
    <property type="entry name" value="SAM-dependent_MTases_sf"/>
</dbReference>
<dbReference type="GO" id="GO:0008168">
    <property type="term" value="F:methyltransferase activity"/>
    <property type="evidence" value="ECO:0007669"/>
    <property type="project" value="UniProtKB-KW"/>
</dbReference>
<organism evidence="3 4">
    <name type="scientific">Bacillus thermotolerans</name>
    <name type="common">Quasibacillus thermotolerans</name>
    <dbReference type="NCBI Taxonomy" id="1221996"/>
    <lineage>
        <taxon>Bacteria</taxon>
        <taxon>Bacillati</taxon>
        <taxon>Bacillota</taxon>
        <taxon>Bacilli</taxon>
        <taxon>Bacillales</taxon>
        <taxon>Bacillaceae</taxon>
        <taxon>Bacillus</taxon>
    </lineage>
</organism>
<dbReference type="CDD" id="cd02440">
    <property type="entry name" value="AdoMet_MTases"/>
    <property type="match status" value="1"/>
</dbReference>
<evidence type="ECO:0000313" key="4">
    <source>
        <dbReference type="Proteomes" id="UP000031563"/>
    </source>
</evidence>
<dbReference type="RefSeq" id="WP_040047850.1">
    <property type="nucleotide sequence ID" value="NZ_JWIR02000004.1"/>
</dbReference>
<dbReference type="Proteomes" id="UP000031563">
    <property type="component" value="Unassembled WGS sequence"/>
</dbReference>
<name>A0A0F5ICX0_BACTR</name>
<keyword evidence="1" id="KW-0808">Transferase</keyword>
<keyword evidence="3" id="KW-0489">Methyltransferase</keyword>
<evidence type="ECO:0000256" key="1">
    <source>
        <dbReference type="ARBA" id="ARBA00022679"/>
    </source>
</evidence>
<evidence type="ECO:0000313" key="3">
    <source>
        <dbReference type="EMBL" id="KKB43175.1"/>
    </source>
</evidence>
<dbReference type="Gene3D" id="2.20.25.110">
    <property type="entry name" value="S-adenosyl-L-methionine-dependent methyltransferases"/>
    <property type="match status" value="1"/>
</dbReference>
<gene>
    <name evidence="3" type="ORF">QY95_02161</name>
</gene>
<protein>
    <submittedName>
        <fullName evidence="3">Methyltransferase</fullName>
    </submittedName>
</protein>
<sequence length="255" mass="29302">MTYERFAYVYDALMKEAPYGKWLRFFEQHAASLPGKDVLDLACGTGELSWRFAAAGWNTTGVDLSEDMLMIAQQKAVEKGLSIPVFQQDMRSLEGLGQFDAVTIFCDSLNYITEAEDVRRTFQHIQPHVKPGGLLLFDVHSLFKVHHIFKGHTFTETGEDISYIWDCFEGEQADSVEHELTFFVLDESTEQYERFDEYHVQRTFSPVQYAAWLQEAGFTDIQISADFTSEPPAEQSERIFFVCRKPVESKENEKG</sequence>
<dbReference type="OrthoDB" id="9811589at2"/>
<dbReference type="InterPro" id="IPR041698">
    <property type="entry name" value="Methyltransf_25"/>
</dbReference>
<reference evidence="3" key="1">
    <citation type="submission" date="2015-02" db="EMBL/GenBank/DDBJ databases">
        <title>Genome Assembly of Bacillaceae bacterium MTCC 8252.</title>
        <authorList>
            <person name="Verma A."/>
            <person name="Khatri I."/>
            <person name="Mual P."/>
            <person name="Subramanian S."/>
            <person name="Krishnamurthi S."/>
        </authorList>
    </citation>
    <scope>NUCLEOTIDE SEQUENCE [LARGE SCALE GENOMIC DNA]</scope>
    <source>
        <strain evidence="3">MTCC 8252</strain>
    </source>
</reference>
<dbReference type="Gene3D" id="3.40.50.150">
    <property type="entry name" value="Vaccinia Virus protein VP39"/>
    <property type="match status" value="1"/>
</dbReference>
<dbReference type="AlphaFoldDB" id="A0A0F5ICX0"/>
<dbReference type="STRING" id="1221996.QY95_02161"/>
<proteinExistence type="predicted"/>
<dbReference type="PANTHER" id="PTHR43861">
    <property type="entry name" value="TRANS-ACONITATE 2-METHYLTRANSFERASE-RELATED"/>
    <property type="match status" value="1"/>
</dbReference>
<keyword evidence="4" id="KW-1185">Reference proteome</keyword>